<feature type="coiled-coil region" evidence="1">
    <location>
        <begin position="199"/>
        <end position="247"/>
    </location>
</feature>
<organism evidence="3 4">
    <name type="scientific">Anas zonorhyncha</name>
    <name type="common">Eastern spot-billed duck</name>
    <dbReference type="NCBI Taxonomy" id="75864"/>
    <lineage>
        <taxon>Eukaryota</taxon>
        <taxon>Metazoa</taxon>
        <taxon>Chordata</taxon>
        <taxon>Craniata</taxon>
        <taxon>Vertebrata</taxon>
        <taxon>Euteleostomi</taxon>
        <taxon>Archelosauria</taxon>
        <taxon>Archosauria</taxon>
        <taxon>Dinosauria</taxon>
        <taxon>Saurischia</taxon>
        <taxon>Theropoda</taxon>
        <taxon>Coelurosauria</taxon>
        <taxon>Aves</taxon>
        <taxon>Neognathae</taxon>
        <taxon>Galloanserae</taxon>
        <taxon>Anseriformes</taxon>
        <taxon>Anatidae</taxon>
        <taxon>Anatinae</taxon>
        <taxon>Anas</taxon>
    </lineage>
</organism>
<reference evidence="3" key="2">
    <citation type="submission" date="2025-09" db="UniProtKB">
        <authorList>
            <consortium name="Ensembl"/>
        </authorList>
    </citation>
    <scope>IDENTIFICATION</scope>
</reference>
<dbReference type="PANTHER" id="PTHR39082:SF1">
    <property type="entry name" value="SCAVENGER RECEPTOR CLASS A MEMBER 3"/>
    <property type="match status" value="1"/>
</dbReference>
<evidence type="ECO:0000313" key="4">
    <source>
        <dbReference type="Proteomes" id="UP000694549"/>
    </source>
</evidence>
<feature type="transmembrane region" description="Helical" evidence="2">
    <location>
        <begin position="50"/>
        <end position="70"/>
    </location>
</feature>
<keyword evidence="2" id="KW-0472">Membrane</keyword>
<evidence type="ECO:0000256" key="2">
    <source>
        <dbReference type="SAM" id="Phobius"/>
    </source>
</evidence>
<keyword evidence="1" id="KW-0175">Coiled coil</keyword>
<dbReference type="PANTHER" id="PTHR39082">
    <property type="entry name" value="PHOSPHOLIPASE C-BETA-2-RELATED"/>
    <property type="match status" value="1"/>
</dbReference>
<protein>
    <recommendedName>
        <fullName evidence="5">Scavenger receptor class A member 3</fullName>
    </recommendedName>
</protein>
<proteinExistence type="predicted"/>
<dbReference type="InterPro" id="IPR052376">
    <property type="entry name" value="Oxidative_Scav/Glycosyltrans"/>
</dbReference>
<reference evidence="3" key="1">
    <citation type="submission" date="2025-08" db="UniProtKB">
        <authorList>
            <consortium name="Ensembl"/>
        </authorList>
    </citation>
    <scope>IDENTIFICATION</scope>
</reference>
<name>A0A8B9UUF8_9AVES</name>
<keyword evidence="2" id="KW-1133">Transmembrane helix</keyword>
<evidence type="ECO:0000313" key="3">
    <source>
        <dbReference type="Ensembl" id="ENSAZOP00000013125.1"/>
    </source>
</evidence>
<sequence length="506" mass="54825">MRGESGSHKGAGGFFLGGGAAGPDPKPLHPTGSSCSRCQRDLSLQTAVKVLYVFSILLIVAVTVLATLVFRRVDSIAGGISSAQASYEERLLAIRGELQGLDEKTSANCSQCHQPAQLGQELAKLQDELEAVRLALTAQETLLDNTSRGHHLLASSGQELGAQLAGCWAATGQLNRTLGQLWARVGGWREEAEGLRGSLRALMEERLEAMAAIQRLNASLGQSWGRLRNAERKVEEEKEAMEELEAGWHNHTRLLGGLRAAAAETGEAVKGLRGRLGAAGRRAGETAEGMHELVLQVMGLQLQLDNISSSLDEQRENLGDLHYHSRYGQKMAAERFQELEGRLEGQRLELATMAANVNATDGHVHAMLRYLDDVRLSCTLGFHAQAEELEHLNASLGRALGEAEGLREGFGFLRARLDFEVRNLSALLEEMKGVDAKHGEALRDVAVLRGEGGRRNFGSPPIPAATIRVTLNIQHGTQISSPWARRCLGVGAAWTPQLSPFEDSKR</sequence>
<keyword evidence="2" id="KW-0812">Transmembrane</keyword>
<evidence type="ECO:0008006" key="5">
    <source>
        <dbReference type="Google" id="ProtNLM"/>
    </source>
</evidence>
<dbReference type="Ensembl" id="ENSAZOT00000014110.1">
    <property type="protein sequence ID" value="ENSAZOP00000013125.1"/>
    <property type="gene ID" value="ENSAZOG00000008455.1"/>
</dbReference>
<dbReference type="Proteomes" id="UP000694549">
    <property type="component" value="Unplaced"/>
</dbReference>
<dbReference type="AlphaFoldDB" id="A0A8B9UUF8"/>
<keyword evidence="4" id="KW-1185">Reference proteome</keyword>
<evidence type="ECO:0000256" key="1">
    <source>
        <dbReference type="SAM" id="Coils"/>
    </source>
</evidence>
<accession>A0A8B9UUF8</accession>